<keyword evidence="2" id="KW-1185">Reference proteome</keyword>
<gene>
    <name evidence="1" type="ORF">F2P47_01200</name>
</gene>
<accession>A0A6N6VLX3</accession>
<dbReference type="AlphaFoldDB" id="A0A6N6VLX3"/>
<evidence type="ECO:0008006" key="3">
    <source>
        <dbReference type="Google" id="ProtNLM"/>
    </source>
</evidence>
<reference evidence="1 2" key="1">
    <citation type="submission" date="2019-09" db="EMBL/GenBank/DDBJ databases">
        <title>Parvibaculum sedimenti sp. nov., isolated from sediment.</title>
        <authorList>
            <person name="Wang Y."/>
        </authorList>
    </citation>
    <scope>NUCLEOTIDE SEQUENCE [LARGE SCALE GENOMIC DNA]</scope>
    <source>
        <strain evidence="1 2">HXT-9</strain>
    </source>
</reference>
<name>A0A6N6VLX3_9HYPH</name>
<dbReference type="Proteomes" id="UP000468901">
    <property type="component" value="Unassembled WGS sequence"/>
</dbReference>
<dbReference type="RefSeq" id="WP_152214331.1">
    <property type="nucleotide sequence ID" value="NZ_WESC01000001.1"/>
</dbReference>
<comment type="caution">
    <text evidence="1">The sequence shown here is derived from an EMBL/GenBank/DDBJ whole genome shotgun (WGS) entry which is preliminary data.</text>
</comment>
<dbReference type="EMBL" id="WESC01000001">
    <property type="protein sequence ID" value="KAB7742778.1"/>
    <property type="molecule type" value="Genomic_DNA"/>
</dbReference>
<evidence type="ECO:0000313" key="2">
    <source>
        <dbReference type="Proteomes" id="UP000468901"/>
    </source>
</evidence>
<organism evidence="1 2">
    <name type="scientific">Parvibaculum sedimenti</name>
    <dbReference type="NCBI Taxonomy" id="2608632"/>
    <lineage>
        <taxon>Bacteria</taxon>
        <taxon>Pseudomonadati</taxon>
        <taxon>Pseudomonadota</taxon>
        <taxon>Alphaproteobacteria</taxon>
        <taxon>Hyphomicrobiales</taxon>
        <taxon>Parvibaculaceae</taxon>
        <taxon>Parvibaculum</taxon>
    </lineage>
</organism>
<dbReference type="SUPFAM" id="SSF109709">
    <property type="entry name" value="KorB DNA-binding domain-like"/>
    <property type="match status" value="1"/>
</dbReference>
<protein>
    <recommendedName>
        <fullName evidence="3">Phage-related protein</fullName>
    </recommendedName>
</protein>
<evidence type="ECO:0000313" key="1">
    <source>
        <dbReference type="EMBL" id="KAB7742778.1"/>
    </source>
</evidence>
<proteinExistence type="predicted"/>
<sequence>MSATPDTIRVVIPLTIRKRNGRPKILPPDDVDARNGRAQDPHVLRAIARAWSWRRQLETGAASTIHDIAAAEKVSDRFVSRMMRLAYLSPEVLEHLVIRRVLPALSLNDLVAVADRPWAEQMAAVFGTFEVRLD</sequence>